<keyword evidence="9" id="KW-0407">Ion channel</keyword>
<proteinExistence type="predicted"/>
<comment type="subcellular location">
    <subcellularLocation>
        <location evidence="1">Cell membrane</location>
        <topology evidence="1">Multi-pass membrane protein</topology>
    </subcellularLocation>
</comment>
<name>A0A8S3Z5K3_9EUPU</name>
<feature type="non-terminal residue" evidence="11">
    <location>
        <position position="198"/>
    </location>
</feature>
<dbReference type="OrthoDB" id="427456at2759"/>
<evidence type="ECO:0000256" key="2">
    <source>
        <dbReference type="ARBA" id="ARBA00022448"/>
    </source>
</evidence>
<dbReference type="PANTHER" id="PTHR46480:SF1">
    <property type="entry name" value="VOLTAGE-GATED HYDROGEN CHANNEL 1"/>
    <property type="match status" value="1"/>
</dbReference>
<evidence type="ECO:0000256" key="5">
    <source>
        <dbReference type="ARBA" id="ARBA00022882"/>
    </source>
</evidence>
<feature type="transmembrane region" description="Helical" evidence="10">
    <location>
        <begin position="152"/>
        <end position="174"/>
    </location>
</feature>
<evidence type="ECO:0000256" key="10">
    <source>
        <dbReference type="SAM" id="Phobius"/>
    </source>
</evidence>
<keyword evidence="8 10" id="KW-0472">Membrane</keyword>
<feature type="transmembrane region" description="Helical" evidence="10">
    <location>
        <begin position="180"/>
        <end position="197"/>
    </location>
</feature>
<keyword evidence="4 10" id="KW-0812">Transmembrane</keyword>
<dbReference type="GO" id="GO:0005886">
    <property type="term" value="C:plasma membrane"/>
    <property type="evidence" value="ECO:0007669"/>
    <property type="project" value="UniProtKB-SubCell"/>
</dbReference>
<keyword evidence="2" id="KW-0813">Transport</keyword>
<dbReference type="Gene3D" id="1.20.120.350">
    <property type="entry name" value="Voltage-gated potassium channels. Chain C"/>
    <property type="match status" value="1"/>
</dbReference>
<comment type="caution">
    <text evidence="11">The sequence shown here is derived from an EMBL/GenBank/DDBJ whole genome shotgun (WGS) entry which is preliminary data.</text>
</comment>
<gene>
    <name evidence="11" type="ORF">CUNI_LOCUS8019</name>
</gene>
<evidence type="ECO:0000256" key="3">
    <source>
        <dbReference type="ARBA" id="ARBA00022475"/>
    </source>
</evidence>
<evidence type="ECO:0000256" key="1">
    <source>
        <dbReference type="ARBA" id="ARBA00004651"/>
    </source>
</evidence>
<evidence type="ECO:0000256" key="9">
    <source>
        <dbReference type="ARBA" id="ARBA00023303"/>
    </source>
</evidence>
<dbReference type="InterPro" id="IPR027359">
    <property type="entry name" value="Volt_channel_dom_sf"/>
</dbReference>
<feature type="non-terminal residue" evidence="11">
    <location>
        <position position="1"/>
    </location>
</feature>
<evidence type="ECO:0000256" key="4">
    <source>
        <dbReference type="ARBA" id="ARBA00022692"/>
    </source>
</evidence>
<feature type="transmembrane region" description="Helical" evidence="10">
    <location>
        <begin position="119"/>
        <end position="140"/>
    </location>
</feature>
<dbReference type="GO" id="GO:0030171">
    <property type="term" value="F:voltage-gated proton channel activity"/>
    <property type="evidence" value="ECO:0007669"/>
    <property type="project" value="InterPro"/>
</dbReference>
<keyword evidence="6 10" id="KW-1133">Transmembrane helix</keyword>
<keyword evidence="12" id="KW-1185">Reference proteome</keyword>
<keyword evidence="3" id="KW-1003">Cell membrane</keyword>
<keyword evidence="7" id="KW-0406">Ion transport</keyword>
<evidence type="ECO:0000313" key="11">
    <source>
        <dbReference type="EMBL" id="CAG5122461.1"/>
    </source>
</evidence>
<dbReference type="AlphaFoldDB" id="A0A8S3Z5K3"/>
<evidence type="ECO:0000313" key="12">
    <source>
        <dbReference type="Proteomes" id="UP000678393"/>
    </source>
</evidence>
<organism evidence="11 12">
    <name type="scientific">Candidula unifasciata</name>
    <dbReference type="NCBI Taxonomy" id="100452"/>
    <lineage>
        <taxon>Eukaryota</taxon>
        <taxon>Metazoa</taxon>
        <taxon>Spiralia</taxon>
        <taxon>Lophotrochozoa</taxon>
        <taxon>Mollusca</taxon>
        <taxon>Gastropoda</taxon>
        <taxon>Heterobranchia</taxon>
        <taxon>Euthyneura</taxon>
        <taxon>Panpulmonata</taxon>
        <taxon>Eupulmonata</taxon>
        <taxon>Stylommatophora</taxon>
        <taxon>Helicina</taxon>
        <taxon>Helicoidea</taxon>
        <taxon>Geomitridae</taxon>
        <taxon>Candidula</taxon>
    </lineage>
</organism>
<dbReference type="EMBL" id="CAJHNH020001297">
    <property type="protein sequence ID" value="CAG5122461.1"/>
    <property type="molecule type" value="Genomic_DNA"/>
</dbReference>
<dbReference type="Proteomes" id="UP000678393">
    <property type="component" value="Unassembled WGS sequence"/>
</dbReference>
<sequence>SLGSKSEMLESFSTDFGKRYHIEMKDAELLQLLLNSHIIFNASALRDNVTDFASGCRDFLNDTVRGTNQTIHGYLNMLPAGYSGSHDTDVCFQPHYSNETYVLESTGEVDDTLSIVAHKLHYCSVSILTLLVIILLLKLICFGRRFFKERMLVFDGLITIISFVLDIVFMNGVTAFSEEQFVIILTLLFPWRVIRILN</sequence>
<dbReference type="PANTHER" id="PTHR46480">
    <property type="entry name" value="F20B24.22"/>
    <property type="match status" value="1"/>
</dbReference>
<reference evidence="11" key="1">
    <citation type="submission" date="2021-04" db="EMBL/GenBank/DDBJ databases">
        <authorList>
            <consortium name="Molecular Ecology Group"/>
        </authorList>
    </citation>
    <scope>NUCLEOTIDE SEQUENCE</scope>
</reference>
<accession>A0A8S3Z5K3</accession>
<evidence type="ECO:0008006" key="13">
    <source>
        <dbReference type="Google" id="ProtNLM"/>
    </source>
</evidence>
<dbReference type="InterPro" id="IPR031846">
    <property type="entry name" value="Hvcn1"/>
</dbReference>
<evidence type="ECO:0000256" key="8">
    <source>
        <dbReference type="ARBA" id="ARBA00023136"/>
    </source>
</evidence>
<evidence type="ECO:0000256" key="7">
    <source>
        <dbReference type="ARBA" id="ARBA00023065"/>
    </source>
</evidence>
<dbReference type="GO" id="GO:0034702">
    <property type="term" value="C:monoatomic ion channel complex"/>
    <property type="evidence" value="ECO:0007669"/>
    <property type="project" value="UniProtKB-KW"/>
</dbReference>
<keyword evidence="5" id="KW-0851">Voltage-gated channel</keyword>
<evidence type="ECO:0000256" key="6">
    <source>
        <dbReference type="ARBA" id="ARBA00022989"/>
    </source>
</evidence>
<protein>
    <recommendedName>
        <fullName evidence="13">Voltage-gated hydrogen channel 1</fullName>
    </recommendedName>
</protein>